<sequence>MPKINGLGIHGVFIAPALTDGIICVMSIFMIIGEFRKMSTKY</sequence>
<organism evidence="2 3">
    <name type="scientific">Clostridium neuense</name>
    <dbReference type="NCBI Taxonomy" id="1728934"/>
    <lineage>
        <taxon>Bacteria</taxon>
        <taxon>Bacillati</taxon>
        <taxon>Bacillota</taxon>
        <taxon>Clostridia</taxon>
        <taxon>Eubacteriales</taxon>
        <taxon>Clostridiaceae</taxon>
        <taxon>Clostridium</taxon>
    </lineage>
</organism>
<dbReference type="Proteomes" id="UP001623592">
    <property type="component" value="Unassembled WGS sequence"/>
</dbReference>
<feature type="transmembrane region" description="Helical" evidence="1">
    <location>
        <begin position="12"/>
        <end position="32"/>
    </location>
</feature>
<dbReference type="EMBL" id="JBJIAA010000005">
    <property type="protein sequence ID" value="MFL0250286.1"/>
    <property type="molecule type" value="Genomic_DNA"/>
</dbReference>
<keyword evidence="1" id="KW-1133">Transmembrane helix</keyword>
<reference evidence="2 3" key="1">
    <citation type="submission" date="2024-11" db="EMBL/GenBank/DDBJ databases">
        <authorList>
            <person name="Heng Y.C."/>
            <person name="Lim A.C.H."/>
            <person name="Lee J.K.Y."/>
            <person name="Kittelmann S."/>
        </authorList>
    </citation>
    <scope>NUCLEOTIDE SEQUENCE [LARGE SCALE GENOMIC DNA]</scope>
    <source>
        <strain evidence="2 3">WILCCON 0114</strain>
    </source>
</reference>
<evidence type="ECO:0000313" key="2">
    <source>
        <dbReference type="EMBL" id="MFL0250286.1"/>
    </source>
</evidence>
<dbReference type="RefSeq" id="WP_406786949.1">
    <property type="nucleotide sequence ID" value="NZ_JBJIAA010000005.1"/>
</dbReference>
<accession>A0ABW8TDG4</accession>
<evidence type="ECO:0000256" key="1">
    <source>
        <dbReference type="SAM" id="Phobius"/>
    </source>
</evidence>
<comment type="caution">
    <text evidence="2">The sequence shown here is derived from an EMBL/GenBank/DDBJ whole genome shotgun (WGS) entry which is preliminary data.</text>
</comment>
<proteinExistence type="predicted"/>
<name>A0ABW8TDG4_9CLOT</name>
<gene>
    <name evidence="2" type="ORF">ACJDT4_07600</name>
</gene>
<protein>
    <submittedName>
        <fullName evidence="2">Uncharacterized protein</fullName>
    </submittedName>
</protein>
<keyword evidence="1" id="KW-0472">Membrane</keyword>
<keyword evidence="1" id="KW-0812">Transmembrane</keyword>
<keyword evidence="3" id="KW-1185">Reference proteome</keyword>
<evidence type="ECO:0000313" key="3">
    <source>
        <dbReference type="Proteomes" id="UP001623592"/>
    </source>
</evidence>